<dbReference type="AlphaFoldDB" id="A0A6A6JJ28"/>
<evidence type="ECO:0000256" key="2">
    <source>
        <dbReference type="SAM" id="SignalP"/>
    </source>
</evidence>
<name>A0A6A6JJ28_WESOR</name>
<reference evidence="3" key="1">
    <citation type="journal article" date="2020" name="Stud. Mycol.">
        <title>101 Dothideomycetes genomes: a test case for predicting lifestyles and emergence of pathogens.</title>
        <authorList>
            <person name="Haridas S."/>
            <person name="Albert R."/>
            <person name="Binder M."/>
            <person name="Bloem J."/>
            <person name="Labutti K."/>
            <person name="Salamov A."/>
            <person name="Andreopoulos B."/>
            <person name="Baker S."/>
            <person name="Barry K."/>
            <person name="Bills G."/>
            <person name="Bluhm B."/>
            <person name="Cannon C."/>
            <person name="Castanera R."/>
            <person name="Culley D."/>
            <person name="Daum C."/>
            <person name="Ezra D."/>
            <person name="Gonzalez J."/>
            <person name="Henrissat B."/>
            <person name="Kuo A."/>
            <person name="Liang C."/>
            <person name="Lipzen A."/>
            <person name="Lutzoni F."/>
            <person name="Magnuson J."/>
            <person name="Mondo S."/>
            <person name="Nolan M."/>
            <person name="Ohm R."/>
            <person name="Pangilinan J."/>
            <person name="Park H.-J."/>
            <person name="Ramirez L."/>
            <person name="Alfaro M."/>
            <person name="Sun H."/>
            <person name="Tritt A."/>
            <person name="Yoshinaga Y."/>
            <person name="Zwiers L.-H."/>
            <person name="Turgeon B."/>
            <person name="Goodwin S."/>
            <person name="Spatafora J."/>
            <person name="Crous P."/>
            <person name="Grigoriev I."/>
        </authorList>
    </citation>
    <scope>NUCLEOTIDE SEQUENCE</scope>
    <source>
        <strain evidence="3">CBS 379.55</strain>
    </source>
</reference>
<feature type="region of interest" description="Disordered" evidence="1">
    <location>
        <begin position="210"/>
        <end position="248"/>
    </location>
</feature>
<gene>
    <name evidence="3" type="ORF">EI97DRAFT_458397</name>
</gene>
<protein>
    <submittedName>
        <fullName evidence="3">Uncharacterized protein</fullName>
    </submittedName>
</protein>
<keyword evidence="2" id="KW-0732">Signal</keyword>
<dbReference type="EMBL" id="ML986493">
    <property type="protein sequence ID" value="KAF2276467.1"/>
    <property type="molecule type" value="Genomic_DNA"/>
</dbReference>
<sequence length="274" mass="27459">MSLLALTLFLATTLAQGNPPAALSSLLSSLSSFQTASPGVNPWIFTSPEEYTSLFNSLQSAGLIPSTITAPLPWPTASDLYSPGSGPWIPFGPGGHPGGPGKPPGYWGGSTGCGPWGPNNWGPWTDWSTRSDWRTNAPWTKWWGGDTCPGTDWPGWTEGEWRTSAPWTGWESCTAVTTGTSVFTTTGVGGTPTVGTAFAVRVASAESVETGAAGNGGNGNVNGGGNGDGGGNGEGDAGTAAQGKGPHGAANPVVTVAPALAGAAAAVMGVMVVL</sequence>
<evidence type="ECO:0000313" key="4">
    <source>
        <dbReference type="Proteomes" id="UP000800097"/>
    </source>
</evidence>
<feature type="chain" id="PRO_5025525335" evidence="2">
    <location>
        <begin position="18"/>
        <end position="274"/>
    </location>
</feature>
<dbReference type="Proteomes" id="UP000800097">
    <property type="component" value="Unassembled WGS sequence"/>
</dbReference>
<evidence type="ECO:0000256" key="1">
    <source>
        <dbReference type="SAM" id="MobiDB-lite"/>
    </source>
</evidence>
<dbReference type="GeneID" id="54554081"/>
<dbReference type="OrthoDB" id="3946332at2759"/>
<evidence type="ECO:0000313" key="3">
    <source>
        <dbReference type="EMBL" id="KAF2276467.1"/>
    </source>
</evidence>
<accession>A0A6A6JJ28</accession>
<dbReference type="RefSeq" id="XP_033654006.1">
    <property type="nucleotide sequence ID" value="XM_033800906.1"/>
</dbReference>
<feature type="signal peptide" evidence="2">
    <location>
        <begin position="1"/>
        <end position="17"/>
    </location>
</feature>
<proteinExistence type="predicted"/>
<organism evidence="3 4">
    <name type="scientific">Westerdykella ornata</name>
    <dbReference type="NCBI Taxonomy" id="318751"/>
    <lineage>
        <taxon>Eukaryota</taxon>
        <taxon>Fungi</taxon>
        <taxon>Dikarya</taxon>
        <taxon>Ascomycota</taxon>
        <taxon>Pezizomycotina</taxon>
        <taxon>Dothideomycetes</taxon>
        <taxon>Pleosporomycetidae</taxon>
        <taxon>Pleosporales</taxon>
        <taxon>Sporormiaceae</taxon>
        <taxon>Westerdykella</taxon>
    </lineage>
</organism>
<feature type="compositionally biased region" description="Gly residues" evidence="1">
    <location>
        <begin position="213"/>
        <end position="236"/>
    </location>
</feature>
<keyword evidence="4" id="KW-1185">Reference proteome</keyword>